<keyword evidence="1 4" id="KW-0808">Transferase</keyword>
<dbReference type="Proteomes" id="UP000182584">
    <property type="component" value="Unassembled WGS sequence"/>
</dbReference>
<dbReference type="CDD" id="cd04301">
    <property type="entry name" value="NAT_SF"/>
    <property type="match status" value="1"/>
</dbReference>
<name>A0A1H9N248_BUTFI</name>
<dbReference type="Pfam" id="PF00583">
    <property type="entry name" value="Acetyltransf_1"/>
    <property type="match status" value="1"/>
</dbReference>
<evidence type="ECO:0000313" key="4">
    <source>
        <dbReference type="EMBL" id="SER29857.1"/>
    </source>
</evidence>
<dbReference type="PROSITE" id="PS51186">
    <property type="entry name" value="GNAT"/>
    <property type="match status" value="1"/>
</dbReference>
<evidence type="ECO:0000259" key="3">
    <source>
        <dbReference type="PROSITE" id="PS51186"/>
    </source>
</evidence>
<dbReference type="GO" id="GO:0016747">
    <property type="term" value="F:acyltransferase activity, transferring groups other than amino-acyl groups"/>
    <property type="evidence" value="ECO:0007669"/>
    <property type="project" value="InterPro"/>
</dbReference>
<evidence type="ECO:0000256" key="1">
    <source>
        <dbReference type="ARBA" id="ARBA00022679"/>
    </source>
</evidence>
<gene>
    <name evidence="4" type="ORF">SAMN04487884_1045</name>
</gene>
<protein>
    <submittedName>
        <fullName evidence="4">Phosphinothricin acetyltransferase</fullName>
    </submittedName>
</protein>
<accession>A0A1H9N248</accession>
<reference evidence="4 5" key="1">
    <citation type="submission" date="2016-10" db="EMBL/GenBank/DDBJ databases">
        <authorList>
            <person name="de Groot N.N."/>
        </authorList>
    </citation>
    <scope>NUCLEOTIDE SEQUENCE [LARGE SCALE GENOMIC DNA]</scope>
    <source>
        <strain evidence="4 5">AR40</strain>
    </source>
</reference>
<sequence length="158" mass="18200">MIRPMIDNDWERVSEIYKQGMEGGTATFNTECPSFEEWDKGHIKDCRFVYEEDGKVIGWVAISPTSSRCVYKGCVEMSIYVDQEYRGHGVGTALVNELIKRSEKAGFWSIYSAIISINKASIALHKKCGFREIGYRERIAKDRFGEWQNTTLMEYRAS</sequence>
<dbReference type="AlphaFoldDB" id="A0A1H9N248"/>
<dbReference type="eggNOG" id="COG1247">
    <property type="taxonomic scope" value="Bacteria"/>
</dbReference>
<dbReference type="InterPro" id="IPR000182">
    <property type="entry name" value="GNAT_dom"/>
</dbReference>
<dbReference type="GeneID" id="89510126"/>
<dbReference type="Gene3D" id="3.40.630.30">
    <property type="match status" value="1"/>
</dbReference>
<organism evidence="4 5">
    <name type="scientific">Butyrivibrio fibrisolvens</name>
    <dbReference type="NCBI Taxonomy" id="831"/>
    <lineage>
        <taxon>Bacteria</taxon>
        <taxon>Bacillati</taxon>
        <taxon>Bacillota</taxon>
        <taxon>Clostridia</taxon>
        <taxon>Lachnospirales</taxon>
        <taxon>Lachnospiraceae</taxon>
        <taxon>Butyrivibrio</taxon>
    </lineage>
</organism>
<dbReference type="PANTHER" id="PTHR43072">
    <property type="entry name" value="N-ACETYLTRANSFERASE"/>
    <property type="match status" value="1"/>
</dbReference>
<proteinExistence type="predicted"/>
<keyword evidence="2" id="KW-0012">Acyltransferase</keyword>
<dbReference type="SUPFAM" id="SSF55729">
    <property type="entry name" value="Acyl-CoA N-acyltransferases (Nat)"/>
    <property type="match status" value="1"/>
</dbReference>
<evidence type="ECO:0000313" key="5">
    <source>
        <dbReference type="Proteomes" id="UP000182584"/>
    </source>
</evidence>
<dbReference type="RefSeq" id="WP_330361705.1">
    <property type="nucleotide sequence ID" value="NZ_CM009896.1"/>
</dbReference>
<dbReference type="EMBL" id="FOGJ01000004">
    <property type="protein sequence ID" value="SER29857.1"/>
    <property type="molecule type" value="Genomic_DNA"/>
</dbReference>
<feature type="domain" description="N-acetyltransferase" evidence="3">
    <location>
        <begin position="1"/>
        <end position="158"/>
    </location>
</feature>
<dbReference type="InterPro" id="IPR016181">
    <property type="entry name" value="Acyl_CoA_acyltransferase"/>
</dbReference>
<evidence type="ECO:0000256" key="2">
    <source>
        <dbReference type="ARBA" id="ARBA00023315"/>
    </source>
</evidence>
<dbReference type="PANTHER" id="PTHR43072:SF23">
    <property type="entry name" value="UPF0039 PROTEIN C11D3.02C"/>
    <property type="match status" value="1"/>
</dbReference>